<dbReference type="Proteomes" id="UP000306324">
    <property type="component" value="Unassembled WGS sequence"/>
</dbReference>
<reference evidence="1 2" key="1">
    <citation type="submission" date="2019-04" db="EMBL/GenBank/DDBJ databases">
        <title>A novel phosphate-accumulating bacterium identified in bioreactor for phosphate removal from wastewater.</title>
        <authorList>
            <person name="Kotlyarov R.Y."/>
            <person name="Beletsky A.V."/>
            <person name="Kallistova A.Y."/>
            <person name="Dorofeev A.G."/>
            <person name="Nikolaev Y.Y."/>
            <person name="Pimenov N.V."/>
            <person name="Ravin N.V."/>
            <person name="Mardanov A.V."/>
        </authorList>
    </citation>
    <scope>NUCLEOTIDE SEQUENCE [LARGE SCALE GENOMIC DNA]</scope>
    <source>
        <strain evidence="1 2">Bin19</strain>
    </source>
</reference>
<protein>
    <submittedName>
        <fullName evidence="1">Uncharacterized protein</fullName>
    </submittedName>
</protein>
<dbReference type="AlphaFoldDB" id="A0A5S4F9P2"/>
<comment type="caution">
    <text evidence="1">The sequence shown here is derived from an EMBL/GenBank/DDBJ whole genome shotgun (WGS) entry which is preliminary data.</text>
</comment>
<accession>A0A5S4F9P2</accession>
<gene>
    <name evidence="1" type="ORF">ACCUM_2954</name>
</gene>
<evidence type="ECO:0000313" key="2">
    <source>
        <dbReference type="Proteomes" id="UP000306324"/>
    </source>
</evidence>
<name>A0A5S4F9P2_9PROT</name>
<evidence type="ECO:0000313" key="1">
    <source>
        <dbReference type="EMBL" id="TMQ77543.1"/>
    </source>
</evidence>
<organism evidence="1 2">
    <name type="scientific">Candidatus Accumulibacter phosphatis</name>
    <dbReference type="NCBI Taxonomy" id="327160"/>
    <lineage>
        <taxon>Bacteria</taxon>
        <taxon>Pseudomonadati</taxon>
        <taxon>Pseudomonadota</taxon>
        <taxon>Betaproteobacteria</taxon>
        <taxon>Candidatus Accumulibacter</taxon>
    </lineage>
</organism>
<sequence>MIRDRFESVDIAHCCQSCESRVRDTRIFPLRWRGRGWKRGKRS</sequence>
<keyword evidence="2" id="KW-1185">Reference proteome</keyword>
<dbReference type="EMBL" id="SWAD01000022">
    <property type="protein sequence ID" value="TMQ77543.1"/>
    <property type="molecule type" value="Genomic_DNA"/>
</dbReference>
<proteinExistence type="predicted"/>